<keyword evidence="4" id="KW-0479">Metal-binding</keyword>
<dbReference type="Proteomes" id="UP001320159">
    <property type="component" value="Unassembled WGS sequence"/>
</dbReference>
<dbReference type="Gene3D" id="3.20.20.70">
    <property type="entry name" value="Aldolase class I"/>
    <property type="match status" value="1"/>
</dbReference>
<dbReference type="GO" id="GO:0046872">
    <property type="term" value="F:metal ion binding"/>
    <property type="evidence" value="ECO:0007669"/>
    <property type="project" value="UniProtKB-KW"/>
</dbReference>
<protein>
    <submittedName>
        <fullName evidence="9">KamA family radical SAM protein</fullName>
    </submittedName>
</protein>
<evidence type="ECO:0000256" key="2">
    <source>
        <dbReference type="ARBA" id="ARBA00022485"/>
    </source>
</evidence>
<keyword evidence="5" id="KW-0663">Pyridoxal phosphate</keyword>
<keyword evidence="6" id="KW-0408">Iron</keyword>
<dbReference type="PANTHER" id="PTHR30538">
    <property type="entry name" value="LYSINE 2,3-AMINOMUTASE-RELATED"/>
    <property type="match status" value="1"/>
</dbReference>
<evidence type="ECO:0000256" key="5">
    <source>
        <dbReference type="ARBA" id="ARBA00022898"/>
    </source>
</evidence>
<dbReference type="AlphaFoldDB" id="A0AAP2W7Z5"/>
<accession>A0AAP2W7Z5</accession>
<evidence type="ECO:0000256" key="3">
    <source>
        <dbReference type="ARBA" id="ARBA00022691"/>
    </source>
</evidence>
<dbReference type="EMBL" id="PGCK01000009">
    <property type="protein sequence ID" value="MCD1295571.1"/>
    <property type="molecule type" value="Genomic_DNA"/>
</dbReference>
<evidence type="ECO:0000256" key="6">
    <source>
        <dbReference type="ARBA" id="ARBA00023004"/>
    </source>
</evidence>
<dbReference type="InterPro" id="IPR013785">
    <property type="entry name" value="Aldolase_TIM"/>
</dbReference>
<comment type="caution">
    <text evidence="9">The sequence shown here is derived from an EMBL/GenBank/DDBJ whole genome shotgun (WGS) entry which is preliminary data.</text>
</comment>
<keyword evidence="10" id="KW-1185">Reference proteome</keyword>
<dbReference type="InterPro" id="IPR003739">
    <property type="entry name" value="Lys_aminomutase/Glu_NH3_mut"/>
</dbReference>
<reference evidence="9 10" key="1">
    <citation type="submission" date="2017-11" db="EMBL/GenBank/DDBJ databases">
        <title>Isolation and Characterization of Family Methanocellaceae Species from Potential Methane Hydrate Area Offshore Southwestern Taiwan.</title>
        <authorList>
            <person name="Zhang W.-L."/>
            <person name="Chen W.-C."/>
            <person name="Lai M.-C."/>
            <person name="Chen S.-C."/>
        </authorList>
    </citation>
    <scope>NUCLEOTIDE SEQUENCE [LARGE SCALE GENOMIC DNA]</scope>
    <source>
        <strain evidence="9 10">CWC-04</strain>
    </source>
</reference>
<evidence type="ECO:0000256" key="4">
    <source>
        <dbReference type="ARBA" id="ARBA00022723"/>
    </source>
</evidence>
<dbReference type="InterPro" id="IPR007197">
    <property type="entry name" value="rSAM"/>
</dbReference>
<name>A0AAP2W7Z5_9EURY</name>
<evidence type="ECO:0000313" key="9">
    <source>
        <dbReference type="EMBL" id="MCD1295571.1"/>
    </source>
</evidence>
<dbReference type="SFLD" id="SFLDG01070">
    <property type="entry name" value="PLP-dependent"/>
    <property type="match status" value="1"/>
</dbReference>
<evidence type="ECO:0000313" key="10">
    <source>
        <dbReference type="Proteomes" id="UP001320159"/>
    </source>
</evidence>
<keyword evidence="3" id="KW-0949">S-adenosyl-L-methionine</keyword>
<evidence type="ECO:0000256" key="7">
    <source>
        <dbReference type="ARBA" id="ARBA00023014"/>
    </source>
</evidence>
<evidence type="ECO:0000259" key="8">
    <source>
        <dbReference type="Pfam" id="PF04055"/>
    </source>
</evidence>
<gene>
    <name evidence="9" type="ORF">CUJ83_11230</name>
</gene>
<sequence length="599" mass="70509">MQLSKNELVEELWDSDPRIKKIMKSSSSLKEARDRFFDYLNDLERDYFNIYSDNPLRDLHILEKNNAKECIRVLKNVIRTENEELTGYSALNIIYDLARYKNVLNEIDKGFLVEFIYLIRGINGQSGHVTETYYDPSLEMDGRQAAINRSLYLDTYSMKMKEYFKKYASGLDPKIIEKTIELKNDIMAYFGATESDWNDYTWHMEHIFKDVKTISDLVRLEDDEIEGLEYAERHNIPFQITPFYLSLFNKEGRSERDRAIRAQVIPSVRYCKNVVNNRLSGLDLDFMGEKSTSPIEGITRRYPQILILKPYDSCPQICVYCQRNWEIKSIDDAKVTKGTVEKAIQWIKDNESITEVLVTGGDPFTLNNQYINWLLGEICAIDHVERIRIGTRTIITMPFRINDELIEILKKCQVPGKREVCIVTHFEHPTEVTPETMEAVQKIRRAGISVYNQQVFTYYNSRKFESALLRKVLKISGVDPYYSFNTKGKEETIDFRVPIARIEQERKEEARLLPGLERTDEAVFNVPKLGKSHLRAWQDHEVIMITPDGMRAYRFYPWESKLAVCDAYVYTDVSIYEYLKRLMADNEDINEYKYIWYYF</sequence>
<feature type="domain" description="Radical SAM core" evidence="8">
    <location>
        <begin position="310"/>
        <end position="413"/>
    </location>
</feature>
<dbReference type="GO" id="GO:0051539">
    <property type="term" value="F:4 iron, 4 sulfur cluster binding"/>
    <property type="evidence" value="ECO:0007669"/>
    <property type="project" value="UniProtKB-KW"/>
</dbReference>
<dbReference type="Gene3D" id="6.10.140.1170">
    <property type="match status" value="1"/>
</dbReference>
<dbReference type="PANTHER" id="PTHR30538:SF0">
    <property type="entry name" value="L-LYSINE 2,3-AMINOMUTASE AQ_1632-RELATED"/>
    <property type="match status" value="1"/>
</dbReference>
<keyword evidence="2" id="KW-0004">4Fe-4S</keyword>
<organism evidence="9 10">
    <name type="scientific">Methanooceanicella nereidis</name>
    <dbReference type="NCBI Taxonomy" id="2052831"/>
    <lineage>
        <taxon>Archaea</taxon>
        <taxon>Methanobacteriati</taxon>
        <taxon>Methanobacteriota</taxon>
        <taxon>Stenosarchaea group</taxon>
        <taxon>Methanomicrobia</taxon>
        <taxon>Methanocellales</taxon>
        <taxon>Methanocellaceae</taxon>
        <taxon>Methanooceanicella</taxon>
    </lineage>
</organism>
<keyword evidence="7" id="KW-0411">Iron-sulfur</keyword>
<dbReference type="NCBIfam" id="TIGR00238">
    <property type="entry name" value="KamA family radical SAM protein"/>
    <property type="match status" value="1"/>
</dbReference>
<proteinExistence type="predicted"/>
<dbReference type="SUPFAM" id="SSF102114">
    <property type="entry name" value="Radical SAM enzymes"/>
    <property type="match status" value="1"/>
</dbReference>
<comment type="cofactor">
    <cofactor evidence="1">
        <name>pyridoxal 5'-phosphate</name>
        <dbReference type="ChEBI" id="CHEBI:597326"/>
    </cofactor>
</comment>
<dbReference type="Pfam" id="PF04055">
    <property type="entry name" value="Radical_SAM"/>
    <property type="match status" value="1"/>
</dbReference>
<evidence type="ECO:0000256" key="1">
    <source>
        <dbReference type="ARBA" id="ARBA00001933"/>
    </source>
</evidence>
<dbReference type="InterPro" id="IPR058240">
    <property type="entry name" value="rSAM_sf"/>
</dbReference>
<dbReference type="GO" id="GO:0003824">
    <property type="term" value="F:catalytic activity"/>
    <property type="evidence" value="ECO:0007669"/>
    <property type="project" value="InterPro"/>
</dbReference>
<dbReference type="SFLD" id="SFLDS00029">
    <property type="entry name" value="Radical_SAM"/>
    <property type="match status" value="1"/>
</dbReference>